<name>A0A2Z4G773_9BACT</name>
<accession>A0A2Z4G773</accession>
<dbReference type="Proteomes" id="UP000249873">
    <property type="component" value="Chromosome"/>
</dbReference>
<dbReference type="KEGG" id="als:DJ013_02050"/>
<organism evidence="1 2">
    <name type="scientific">Arcticibacterium luteifluviistationis</name>
    <dbReference type="NCBI Taxonomy" id="1784714"/>
    <lineage>
        <taxon>Bacteria</taxon>
        <taxon>Pseudomonadati</taxon>
        <taxon>Bacteroidota</taxon>
        <taxon>Cytophagia</taxon>
        <taxon>Cytophagales</taxon>
        <taxon>Leadbetterellaceae</taxon>
        <taxon>Arcticibacterium</taxon>
    </lineage>
</organism>
<protein>
    <submittedName>
        <fullName evidence="1">Uncharacterized protein</fullName>
    </submittedName>
</protein>
<dbReference type="AlphaFoldDB" id="A0A2Z4G773"/>
<dbReference type="OrthoDB" id="5458950at2"/>
<gene>
    <name evidence="1" type="ORF">DJ013_02050</name>
</gene>
<reference evidence="1 2" key="1">
    <citation type="submission" date="2018-05" db="EMBL/GenBank/DDBJ databases">
        <title>Complete genome sequence of Arcticibacterium luteifluviistationis SM1504T, a cytophagaceae bacterium isolated from Arctic surface seawater.</title>
        <authorList>
            <person name="Li Y."/>
            <person name="Qin Q.-L."/>
        </authorList>
    </citation>
    <scope>NUCLEOTIDE SEQUENCE [LARGE SCALE GENOMIC DNA]</scope>
    <source>
        <strain evidence="1 2">SM1504</strain>
    </source>
</reference>
<sequence length="172" mass="20030">MENTFIKSEVWSLTIAGAYQRVKIYRDDLFVGDIDFFESQLKNFVMALEAKHYKKVVSSEKHLENIEQLASFFRKSGVLDENVPAFGIAQKFLNLYLKYVWCLGEIKEPPHFPIDRSIQKTMGIPAEDILAWTKIVCRETYMQIINLGQKLRGDTTLAHFELRLFNEKMMVA</sequence>
<keyword evidence="2" id="KW-1185">Reference proteome</keyword>
<evidence type="ECO:0000313" key="2">
    <source>
        <dbReference type="Proteomes" id="UP000249873"/>
    </source>
</evidence>
<proteinExistence type="predicted"/>
<dbReference type="EMBL" id="CP029480">
    <property type="protein sequence ID" value="AWV97022.1"/>
    <property type="molecule type" value="Genomic_DNA"/>
</dbReference>
<dbReference type="RefSeq" id="WP_111370124.1">
    <property type="nucleotide sequence ID" value="NZ_CP029480.1"/>
</dbReference>
<evidence type="ECO:0000313" key="1">
    <source>
        <dbReference type="EMBL" id="AWV97022.1"/>
    </source>
</evidence>